<dbReference type="InterPro" id="IPR027795">
    <property type="entry name" value="CASTOR_ACT_dom"/>
</dbReference>
<dbReference type="PANTHER" id="PTHR39199:SF1">
    <property type="entry name" value="BLR5128 PROTEIN"/>
    <property type="match status" value="1"/>
</dbReference>
<dbReference type="InterPro" id="IPR045865">
    <property type="entry name" value="ACT-like_dom_sf"/>
</dbReference>
<name>A0A1R4B574_9VIBR</name>
<dbReference type="Pfam" id="PF13840">
    <property type="entry name" value="ACT_7"/>
    <property type="match status" value="1"/>
</dbReference>
<keyword evidence="3" id="KW-1185">Reference proteome</keyword>
<dbReference type="SUPFAM" id="SSF55021">
    <property type="entry name" value="ACT-like"/>
    <property type="match status" value="1"/>
</dbReference>
<dbReference type="PANTHER" id="PTHR39199">
    <property type="entry name" value="BLR5128 PROTEIN"/>
    <property type="match status" value="1"/>
</dbReference>
<dbReference type="AlphaFoldDB" id="A0A1R4B574"/>
<dbReference type="Proteomes" id="UP000189475">
    <property type="component" value="Unassembled WGS sequence"/>
</dbReference>
<dbReference type="EMBL" id="FUFT01000005">
    <property type="protein sequence ID" value="SJL84053.1"/>
    <property type="molecule type" value="Genomic_DNA"/>
</dbReference>
<proteinExistence type="predicted"/>
<protein>
    <recommendedName>
        <fullName evidence="1">CASTOR ACT domain-containing protein</fullName>
    </recommendedName>
</protein>
<dbReference type="Gene3D" id="3.30.2130.10">
    <property type="entry name" value="VC0802-like"/>
    <property type="match status" value="1"/>
</dbReference>
<reference evidence="2 3" key="1">
    <citation type="submission" date="2017-02" db="EMBL/GenBank/DDBJ databases">
        <authorList>
            <person name="Peterson S.W."/>
        </authorList>
    </citation>
    <scope>NUCLEOTIDE SEQUENCE [LARGE SCALE GENOMIC DNA]</scope>
    <source>
        <strain evidence="2 3">CECT 9027</strain>
    </source>
</reference>
<evidence type="ECO:0000313" key="3">
    <source>
        <dbReference type="Proteomes" id="UP000189475"/>
    </source>
</evidence>
<feature type="domain" description="CASTOR ACT" evidence="1">
    <location>
        <begin position="25"/>
        <end position="76"/>
    </location>
</feature>
<organism evidence="2 3">
    <name type="scientific">Vibrio palustris</name>
    <dbReference type="NCBI Taxonomy" id="1918946"/>
    <lineage>
        <taxon>Bacteria</taxon>
        <taxon>Pseudomonadati</taxon>
        <taxon>Pseudomonadota</taxon>
        <taxon>Gammaproteobacteria</taxon>
        <taxon>Vibrionales</taxon>
        <taxon>Vibrionaceae</taxon>
        <taxon>Vibrio</taxon>
    </lineage>
</organism>
<dbReference type="STRING" id="1918946.VPAL9027_02033"/>
<evidence type="ECO:0000259" key="1">
    <source>
        <dbReference type="Pfam" id="PF13840"/>
    </source>
</evidence>
<evidence type="ECO:0000313" key="2">
    <source>
        <dbReference type="EMBL" id="SJL84053.1"/>
    </source>
</evidence>
<accession>A0A1R4B574</accession>
<gene>
    <name evidence="2" type="ORF">VPAL9027_02033</name>
</gene>
<sequence length="117" mass="13217">MVLKKAQAEQGERPFFATFKQITRTVHSSLEAVGITAAVSFTLACANISANVIAAYYHDHIFVPSDHTEQAVRTLHALSHLSCLLCRFKHTAVCQFYQDIYDSEMGFFTFYLSRFTS</sequence>